<dbReference type="AlphaFoldDB" id="A0A9W6G2M3"/>
<dbReference type="InterPro" id="IPR001478">
    <property type="entry name" value="PDZ"/>
</dbReference>
<evidence type="ECO:0000313" key="3">
    <source>
        <dbReference type="Proteomes" id="UP001144352"/>
    </source>
</evidence>
<dbReference type="RefSeq" id="WP_214187740.1">
    <property type="nucleotide sequence ID" value="NZ_BSDS01000002.1"/>
</dbReference>
<dbReference type="Pfam" id="PF19238">
    <property type="entry name" value="Radical_SAM_2"/>
    <property type="match status" value="1"/>
</dbReference>
<gene>
    <name evidence="2" type="ORF">GHYDROH2_27780</name>
</gene>
<evidence type="ECO:0000259" key="1">
    <source>
        <dbReference type="PROSITE" id="PS50106"/>
    </source>
</evidence>
<dbReference type="SUPFAM" id="SSF50156">
    <property type="entry name" value="PDZ domain-like"/>
    <property type="match status" value="1"/>
</dbReference>
<dbReference type="PROSITE" id="PS50106">
    <property type="entry name" value="PDZ"/>
    <property type="match status" value="1"/>
</dbReference>
<proteinExistence type="predicted"/>
<dbReference type="SUPFAM" id="SSF102114">
    <property type="entry name" value="Radical SAM enzymes"/>
    <property type="match status" value="1"/>
</dbReference>
<dbReference type="Pfam" id="PF17820">
    <property type="entry name" value="PDZ_6"/>
    <property type="match status" value="1"/>
</dbReference>
<dbReference type="InterPro" id="IPR041489">
    <property type="entry name" value="PDZ_6"/>
</dbReference>
<name>A0A9W6G2M3_9BACT</name>
<sequence>MEGLLIDYVQPGTIAEELEIEAGDRLVAINGQPLRDIIDFSFYAHDEELTLEIVKPSGERWEAEIERDGDEPLGLVFAPPVPAQCGNKCVFCFVHQLPKGLRRPLYVKDEDYRLSFLYGNYVTLSNIGRDDLDRIVAQRLSPLYISVHATNPALRERLLGRTEILPILDVMRELAAARIAMHTQIVLCPGLNDGTELEKTVRDLVELHPWVESLAIVPVGLTKHRRGLPALEPVTASYAKAFIRDWQPAAERLERELGAPFLFIADEFYIKAGLPFPPLEAYGDLPQIENGVGMIPLFLDEAERVLKKARKGKPVTVTVVTGESPYRYLAAFLERLSARTGATFKPVAVHNRLFGESVTVTGLVAGSDIVEELSGRDLGDAVLIPDVMLKEGEGIFLDDLSVDGLGKSLGTRVLIVEATPQGVVDALRRARSM</sequence>
<protein>
    <submittedName>
        <fullName evidence="2">(Fe-S)-binding protein</fullName>
    </submittedName>
</protein>
<comment type="caution">
    <text evidence="2">The sequence shown here is derived from an EMBL/GenBank/DDBJ whole genome shotgun (WGS) entry which is preliminary data.</text>
</comment>
<dbReference type="EMBL" id="BSDS01000002">
    <property type="protein sequence ID" value="GLI39277.1"/>
    <property type="molecule type" value="Genomic_DNA"/>
</dbReference>
<evidence type="ECO:0000313" key="2">
    <source>
        <dbReference type="EMBL" id="GLI39277.1"/>
    </source>
</evidence>
<feature type="domain" description="PDZ" evidence="1">
    <location>
        <begin position="1"/>
        <end position="37"/>
    </location>
</feature>
<dbReference type="InterPro" id="IPR036034">
    <property type="entry name" value="PDZ_sf"/>
</dbReference>
<dbReference type="Pfam" id="PF04459">
    <property type="entry name" value="DUF512"/>
    <property type="match status" value="1"/>
</dbReference>
<dbReference type="InterPro" id="IPR007549">
    <property type="entry name" value="DUF512"/>
</dbReference>
<dbReference type="InterPro" id="IPR045375">
    <property type="entry name" value="Put_radical_SAM-like_N"/>
</dbReference>
<dbReference type="Gene3D" id="3.20.20.70">
    <property type="entry name" value="Aldolase class I"/>
    <property type="match status" value="1"/>
</dbReference>
<accession>A0A9W6G2M3</accession>
<organism evidence="2 3">
    <name type="scientific">Geobacter hydrogenophilus</name>
    <dbReference type="NCBI Taxonomy" id="40983"/>
    <lineage>
        <taxon>Bacteria</taxon>
        <taxon>Pseudomonadati</taxon>
        <taxon>Thermodesulfobacteriota</taxon>
        <taxon>Desulfuromonadia</taxon>
        <taxon>Geobacterales</taxon>
        <taxon>Geobacteraceae</taxon>
        <taxon>Geobacter</taxon>
    </lineage>
</organism>
<dbReference type="Proteomes" id="UP001144352">
    <property type="component" value="Unassembled WGS sequence"/>
</dbReference>
<dbReference type="InterPro" id="IPR013785">
    <property type="entry name" value="Aldolase_TIM"/>
</dbReference>
<dbReference type="Gene3D" id="2.30.42.10">
    <property type="match status" value="1"/>
</dbReference>
<dbReference type="InterPro" id="IPR058240">
    <property type="entry name" value="rSAM_sf"/>
</dbReference>
<keyword evidence="3" id="KW-1185">Reference proteome</keyword>
<reference evidence="2" key="1">
    <citation type="submission" date="2022-12" db="EMBL/GenBank/DDBJ databases">
        <title>Reference genome sequencing for broad-spectrum identification of bacterial and archaeal isolates by mass spectrometry.</title>
        <authorList>
            <person name="Sekiguchi Y."/>
            <person name="Tourlousse D.M."/>
        </authorList>
    </citation>
    <scope>NUCLEOTIDE SEQUENCE</scope>
    <source>
        <strain evidence="2">H2</strain>
    </source>
</reference>